<dbReference type="InterPro" id="IPR028996">
    <property type="entry name" value="GM2-AP"/>
</dbReference>
<feature type="non-terminal residue" evidence="4">
    <location>
        <position position="179"/>
    </location>
</feature>
<accession>A0A087V1X5</accession>
<dbReference type="OMA" id="VQIRIAY"/>
<reference evidence="4 5" key="1">
    <citation type="submission" date="2013-11" db="EMBL/GenBank/DDBJ databases">
        <title>Genome sequencing of Stegodyphus mimosarum.</title>
        <authorList>
            <person name="Bechsgaard J."/>
        </authorList>
    </citation>
    <scope>NUCLEOTIDE SEQUENCE [LARGE SCALE GENOMIC DNA]</scope>
</reference>
<dbReference type="Proteomes" id="UP000054359">
    <property type="component" value="Unassembled WGS sequence"/>
</dbReference>
<dbReference type="GO" id="GO:0008047">
    <property type="term" value="F:enzyme activator activity"/>
    <property type="evidence" value="ECO:0007669"/>
    <property type="project" value="InterPro"/>
</dbReference>
<evidence type="ECO:0000313" key="5">
    <source>
        <dbReference type="Proteomes" id="UP000054359"/>
    </source>
</evidence>
<dbReference type="Pfam" id="PF02221">
    <property type="entry name" value="E1_DerP2_DerF2"/>
    <property type="match status" value="1"/>
</dbReference>
<evidence type="ECO:0000256" key="2">
    <source>
        <dbReference type="SAM" id="SignalP"/>
    </source>
</evidence>
<dbReference type="Gene3D" id="2.70.220.10">
    <property type="entry name" value="Ganglioside GM2 activator"/>
    <property type="match status" value="1"/>
</dbReference>
<gene>
    <name evidence="4" type="ORF">X975_15888</name>
</gene>
<dbReference type="AlphaFoldDB" id="A0A087V1X5"/>
<name>A0A087V1X5_STEMI</name>
<dbReference type="PANTHER" id="PTHR17357:SF0">
    <property type="entry name" value="GANGLIOSIDE GM2 ACTIVATOR"/>
    <property type="match status" value="1"/>
</dbReference>
<dbReference type="GO" id="GO:0006689">
    <property type="term" value="P:ganglioside catabolic process"/>
    <property type="evidence" value="ECO:0007669"/>
    <property type="project" value="InterPro"/>
</dbReference>
<feature type="chain" id="PRO_5001831106" description="MD-2-related lipid-recognition domain-containing protein" evidence="2">
    <location>
        <begin position="23"/>
        <end position="179"/>
    </location>
</feature>
<dbReference type="InterPro" id="IPR003172">
    <property type="entry name" value="ML_dom"/>
</dbReference>
<sequence length="179" mass="20009">MGYCSCNRGWILLLLILPVSVTECTFKFEDCSKEDGIVQVSVFRVSPDPIDMKKSMSVTARGELINRVPPGAMLETKYYRLRSVFGLQMDFPIPCLFGKYGSCTLPFCDYLERFKTQICPFFSNELHCGCPVLAGIYGGENVEIEMTDLTAVGRFIAKVKNSFEVSPLTNALCTNIIRA</sequence>
<evidence type="ECO:0000256" key="1">
    <source>
        <dbReference type="ARBA" id="ARBA00022729"/>
    </source>
</evidence>
<keyword evidence="5" id="KW-1185">Reference proteome</keyword>
<evidence type="ECO:0000259" key="3">
    <source>
        <dbReference type="Pfam" id="PF02221"/>
    </source>
</evidence>
<feature type="domain" description="MD-2-related lipid-recognition" evidence="3">
    <location>
        <begin position="26"/>
        <end position="153"/>
    </location>
</feature>
<dbReference type="PANTHER" id="PTHR17357">
    <property type="entry name" value="GM2 GANGLIOSIDE ACTIVATOR PROTEIN"/>
    <property type="match status" value="1"/>
</dbReference>
<dbReference type="GO" id="GO:0005319">
    <property type="term" value="F:lipid transporter activity"/>
    <property type="evidence" value="ECO:0007669"/>
    <property type="project" value="TreeGrafter"/>
</dbReference>
<dbReference type="SUPFAM" id="SSF63707">
    <property type="entry name" value="Ganglioside M2 (gm2) activator"/>
    <property type="match status" value="1"/>
</dbReference>
<feature type="signal peptide" evidence="2">
    <location>
        <begin position="1"/>
        <end position="22"/>
    </location>
</feature>
<evidence type="ECO:0000313" key="4">
    <source>
        <dbReference type="EMBL" id="KFM83614.1"/>
    </source>
</evidence>
<dbReference type="InterPro" id="IPR036846">
    <property type="entry name" value="GM2-AP_sf"/>
</dbReference>
<protein>
    <recommendedName>
        <fullName evidence="3">MD-2-related lipid-recognition domain-containing protein</fullName>
    </recommendedName>
</protein>
<proteinExistence type="predicted"/>
<dbReference type="STRING" id="407821.A0A087V1X5"/>
<dbReference type="GO" id="GO:0009898">
    <property type="term" value="C:cytoplasmic side of plasma membrane"/>
    <property type="evidence" value="ECO:0007669"/>
    <property type="project" value="TreeGrafter"/>
</dbReference>
<dbReference type="OrthoDB" id="6500577at2759"/>
<dbReference type="EMBL" id="KL868954">
    <property type="protein sequence ID" value="KFM83614.1"/>
    <property type="molecule type" value="Genomic_DNA"/>
</dbReference>
<keyword evidence="1 2" id="KW-0732">Signal</keyword>
<organism evidence="4 5">
    <name type="scientific">Stegodyphus mimosarum</name>
    <name type="common">African social velvet spider</name>
    <dbReference type="NCBI Taxonomy" id="407821"/>
    <lineage>
        <taxon>Eukaryota</taxon>
        <taxon>Metazoa</taxon>
        <taxon>Ecdysozoa</taxon>
        <taxon>Arthropoda</taxon>
        <taxon>Chelicerata</taxon>
        <taxon>Arachnida</taxon>
        <taxon>Araneae</taxon>
        <taxon>Araneomorphae</taxon>
        <taxon>Entelegynae</taxon>
        <taxon>Eresoidea</taxon>
        <taxon>Eresidae</taxon>
        <taxon>Stegodyphus</taxon>
    </lineage>
</organism>